<comment type="caution">
    <text evidence="3">The sequence shown here is derived from an EMBL/GenBank/DDBJ whole genome shotgun (WGS) entry which is preliminary data.</text>
</comment>
<evidence type="ECO:0000313" key="3">
    <source>
        <dbReference type="EMBL" id="KAJ1207247.1"/>
    </source>
</evidence>
<dbReference type="AlphaFoldDB" id="A0AAV7W099"/>
<reference evidence="3" key="1">
    <citation type="journal article" date="2022" name="bioRxiv">
        <title>Sequencing and chromosome-scale assembly of the giantPleurodeles waltlgenome.</title>
        <authorList>
            <person name="Brown T."/>
            <person name="Elewa A."/>
            <person name="Iarovenko S."/>
            <person name="Subramanian E."/>
            <person name="Araus A.J."/>
            <person name="Petzold A."/>
            <person name="Susuki M."/>
            <person name="Suzuki K.-i.T."/>
            <person name="Hayashi T."/>
            <person name="Toyoda A."/>
            <person name="Oliveira C."/>
            <person name="Osipova E."/>
            <person name="Leigh N.D."/>
            <person name="Simon A."/>
            <person name="Yun M.H."/>
        </authorList>
    </citation>
    <scope>NUCLEOTIDE SEQUENCE</scope>
    <source>
        <strain evidence="3">20211129_DDA</strain>
        <tissue evidence="3">Liver</tissue>
    </source>
</reference>
<dbReference type="EMBL" id="JANPWB010000002">
    <property type="protein sequence ID" value="KAJ1207247.1"/>
    <property type="molecule type" value="Genomic_DNA"/>
</dbReference>
<name>A0AAV7W099_PLEWA</name>
<feature type="chain" id="PRO_5043529670" evidence="2">
    <location>
        <begin position="19"/>
        <end position="151"/>
    </location>
</feature>
<feature type="compositionally biased region" description="Polar residues" evidence="1">
    <location>
        <begin position="142"/>
        <end position="151"/>
    </location>
</feature>
<feature type="signal peptide" evidence="2">
    <location>
        <begin position="1"/>
        <end position="18"/>
    </location>
</feature>
<gene>
    <name evidence="3" type="ORF">NDU88_002639</name>
</gene>
<dbReference type="Proteomes" id="UP001066276">
    <property type="component" value="Chromosome 1_2"/>
</dbReference>
<keyword evidence="4" id="KW-1185">Reference proteome</keyword>
<accession>A0AAV7W099</accession>
<evidence type="ECO:0000313" key="4">
    <source>
        <dbReference type="Proteomes" id="UP001066276"/>
    </source>
</evidence>
<evidence type="ECO:0000256" key="2">
    <source>
        <dbReference type="SAM" id="SignalP"/>
    </source>
</evidence>
<feature type="compositionally biased region" description="Basic and acidic residues" evidence="1">
    <location>
        <begin position="61"/>
        <end position="80"/>
    </location>
</feature>
<protein>
    <submittedName>
        <fullName evidence="3">Uncharacterized protein</fullName>
    </submittedName>
</protein>
<proteinExistence type="predicted"/>
<feature type="compositionally biased region" description="Basic and acidic residues" evidence="1">
    <location>
        <begin position="95"/>
        <end position="113"/>
    </location>
</feature>
<feature type="region of interest" description="Disordered" evidence="1">
    <location>
        <begin position="48"/>
        <end position="151"/>
    </location>
</feature>
<evidence type="ECO:0000256" key="1">
    <source>
        <dbReference type="SAM" id="MobiDB-lite"/>
    </source>
</evidence>
<keyword evidence="2" id="KW-0732">Signal</keyword>
<sequence>MPASLRLVPSLFLLRCLAADQGYTCRLSGNPAHDASEWRLLRGVRGKEDGLPCCLGNRDAGTSRRNPDIRVPEKPEKEDGLPQMGHTEDEEDAEETGREEDGERTEDEARKTNNDGSRIGNHAVPKKATSSGEAKRAKIREQTATPQEGRG</sequence>
<organism evidence="3 4">
    <name type="scientific">Pleurodeles waltl</name>
    <name type="common">Iberian ribbed newt</name>
    <dbReference type="NCBI Taxonomy" id="8319"/>
    <lineage>
        <taxon>Eukaryota</taxon>
        <taxon>Metazoa</taxon>
        <taxon>Chordata</taxon>
        <taxon>Craniata</taxon>
        <taxon>Vertebrata</taxon>
        <taxon>Euteleostomi</taxon>
        <taxon>Amphibia</taxon>
        <taxon>Batrachia</taxon>
        <taxon>Caudata</taxon>
        <taxon>Salamandroidea</taxon>
        <taxon>Salamandridae</taxon>
        <taxon>Pleurodelinae</taxon>
        <taxon>Pleurodeles</taxon>
    </lineage>
</organism>